<dbReference type="AlphaFoldDB" id="A0A1Q8YBW1"/>
<accession>A0A1Q8YBW1</accession>
<keyword evidence="2" id="KW-1185">Reference proteome</keyword>
<proteinExistence type="predicted"/>
<sequence>MGRGLPLVRIKCDELLAKDLAKGVLRQRATRQRLHCSAEIGWQAAAAGSARLMPSSQAACVVQDGMQALLLQISNDDLLEVSGLLTF</sequence>
<organism evidence="1 2">
    <name type="scientific">Rhodoferax antarcticus ANT.BR</name>
    <dbReference type="NCBI Taxonomy" id="1111071"/>
    <lineage>
        <taxon>Bacteria</taxon>
        <taxon>Pseudomonadati</taxon>
        <taxon>Pseudomonadota</taxon>
        <taxon>Betaproteobacteria</taxon>
        <taxon>Burkholderiales</taxon>
        <taxon>Comamonadaceae</taxon>
        <taxon>Rhodoferax</taxon>
    </lineage>
</organism>
<dbReference type="Proteomes" id="UP000185911">
    <property type="component" value="Unassembled WGS sequence"/>
</dbReference>
<name>A0A1Q8YBW1_9BURK</name>
<comment type="caution">
    <text evidence="1">The sequence shown here is derived from an EMBL/GenBank/DDBJ whole genome shotgun (WGS) entry which is preliminary data.</text>
</comment>
<gene>
    <name evidence="1" type="ORF">BLL52_3201</name>
</gene>
<evidence type="ECO:0000313" key="1">
    <source>
        <dbReference type="EMBL" id="OLP05534.1"/>
    </source>
</evidence>
<evidence type="ECO:0000313" key="2">
    <source>
        <dbReference type="Proteomes" id="UP000185911"/>
    </source>
</evidence>
<dbReference type="EMBL" id="MSYM01000016">
    <property type="protein sequence ID" value="OLP05534.1"/>
    <property type="molecule type" value="Genomic_DNA"/>
</dbReference>
<protein>
    <submittedName>
        <fullName evidence="1">Uncharacterized protein</fullName>
    </submittedName>
</protein>
<reference evidence="1 2" key="1">
    <citation type="submission" date="2017-01" db="EMBL/GenBank/DDBJ databases">
        <title>Genome sequence of Rhodoferax antarcticus ANT.BR, a psychrophilic purple nonsulfur bacterium from an Antarctic microbial mat.</title>
        <authorList>
            <person name="Baker J."/>
            <person name="Riester C."/>
            <person name="Skinner B."/>
            <person name="Newell A."/>
            <person name="Swingley W."/>
            <person name="Madigan M."/>
            <person name="Jung D."/>
            <person name="Asao M."/>
            <person name="Chen M."/>
            <person name="Loughlin P."/>
            <person name="Pan H."/>
            <person name="Lin S."/>
            <person name="Li N."/>
            <person name="Shaw J."/>
            <person name="Prado M."/>
            <person name="Sherman C."/>
            <person name="Li X."/>
            <person name="Tang J."/>
            <person name="Blankenship R."/>
            <person name="Zhao T."/>
            <person name="Touchman J."/>
            <person name="Sattley M."/>
        </authorList>
    </citation>
    <scope>NUCLEOTIDE SEQUENCE [LARGE SCALE GENOMIC DNA]</scope>
    <source>
        <strain evidence="1 2">ANT.BR</strain>
    </source>
</reference>